<sequence length="88" mass="9990">MAPTHHSHHHRRRSPPNLLPEPLIDLSRPVSARRGGPVRTLTREPHQDEAPRGHPGFALGLREQGDHGRRSLYPTARLVVDRRPREGL</sequence>
<reference evidence="2 3" key="1">
    <citation type="submission" date="2017-11" db="EMBL/GenBank/DDBJ databases">
        <title>De-novo sequencing of pomegranate (Punica granatum L.) genome.</title>
        <authorList>
            <person name="Akparov Z."/>
            <person name="Amiraslanov A."/>
            <person name="Hajiyeva S."/>
            <person name="Abbasov M."/>
            <person name="Kaur K."/>
            <person name="Hamwieh A."/>
            <person name="Solovyev V."/>
            <person name="Salamov A."/>
            <person name="Braich B."/>
            <person name="Kosarev P."/>
            <person name="Mahmoud A."/>
            <person name="Hajiyev E."/>
            <person name="Babayeva S."/>
            <person name="Izzatullayeva V."/>
            <person name="Mammadov A."/>
            <person name="Mammadov A."/>
            <person name="Sharifova S."/>
            <person name="Ojaghi J."/>
            <person name="Eynullazada K."/>
            <person name="Bayramov B."/>
            <person name="Abdulazimova A."/>
            <person name="Shahmuradov I."/>
        </authorList>
    </citation>
    <scope>NUCLEOTIDE SEQUENCE [LARGE SCALE GENOMIC DNA]</scope>
    <source>
        <strain evidence="3">cv. AG2017</strain>
        <tissue evidence="2">Leaf</tissue>
    </source>
</reference>
<keyword evidence="3" id="KW-1185">Reference proteome</keyword>
<evidence type="ECO:0000313" key="2">
    <source>
        <dbReference type="EMBL" id="PKI67084.1"/>
    </source>
</evidence>
<dbReference type="EMBL" id="PGOL01000643">
    <property type="protein sequence ID" value="PKI67084.1"/>
    <property type="molecule type" value="Genomic_DNA"/>
</dbReference>
<evidence type="ECO:0000313" key="3">
    <source>
        <dbReference type="Proteomes" id="UP000233551"/>
    </source>
</evidence>
<evidence type="ECO:0000256" key="1">
    <source>
        <dbReference type="SAM" id="MobiDB-lite"/>
    </source>
</evidence>
<feature type="region of interest" description="Disordered" evidence="1">
    <location>
        <begin position="1"/>
        <end position="70"/>
    </location>
</feature>
<feature type="compositionally biased region" description="Basic residues" evidence="1">
    <location>
        <begin position="1"/>
        <end position="14"/>
    </location>
</feature>
<dbReference type="AlphaFoldDB" id="A0A2I0KF05"/>
<comment type="caution">
    <text evidence="2">The sequence shown here is derived from an EMBL/GenBank/DDBJ whole genome shotgun (WGS) entry which is preliminary data.</text>
</comment>
<name>A0A2I0KF05_PUNGR</name>
<proteinExistence type="predicted"/>
<gene>
    <name evidence="2" type="ORF">CRG98_012505</name>
</gene>
<protein>
    <submittedName>
        <fullName evidence="2">Uncharacterized protein</fullName>
    </submittedName>
</protein>
<organism evidence="2 3">
    <name type="scientific">Punica granatum</name>
    <name type="common">Pomegranate</name>
    <dbReference type="NCBI Taxonomy" id="22663"/>
    <lineage>
        <taxon>Eukaryota</taxon>
        <taxon>Viridiplantae</taxon>
        <taxon>Streptophyta</taxon>
        <taxon>Embryophyta</taxon>
        <taxon>Tracheophyta</taxon>
        <taxon>Spermatophyta</taxon>
        <taxon>Magnoliopsida</taxon>
        <taxon>eudicotyledons</taxon>
        <taxon>Gunneridae</taxon>
        <taxon>Pentapetalae</taxon>
        <taxon>rosids</taxon>
        <taxon>malvids</taxon>
        <taxon>Myrtales</taxon>
        <taxon>Lythraceae</taxon>
        <taxon>Punica</taxon>
    </lineage>
</organism>
<accession>A0A2I0KF05</accession>
<dbReference type="Proteomes" id="UP000233551">
    <property type="component" value="Unassembled WGS sequence"/>
</dbReference>
<feature type="compositionally biased region" description="Basic and acidic residues" evidence="1">
    <location>
        <begin position="41"/>
        <end position="52"/>
    </location>
</feature>